<evidence type="ECO:0008006" key="3">
    <source>
        <dbReference type="Google" id="ProtNLM"/>
    </source>
</evidence>
<dbReference type="Pfam" id="PF04325">
    <property type="entry name" value="DUF465"/>
    <property type="match status" value="1"/>
</dbReference>
<sequence>MVAGHLHDSHAESACGFSLLLDRNQCLFHSSLPSFCSNNERKRRMSNTPHTLGEEFPGQLEAIHALKAKDAHFARILEEYDSVNDLIHRTETNIQPVSQEEETNLRKQRLALKDKIASALAAA</sequence>
<gene>
    <name evidence="1" type="ordered locus">BOV_A0154</name>
</gene>
<proteinExistence type="predicted"/>
<name>A0A0H3AUJ3_BRUO2</name>
<evidence type="ECO:0000313" key="1">
    <source>
        <dbReference type="EMBL" id="ABQ62442.1"/>
    </source>
</evidence>
<reference evidence="2" key="1">
    <citation type="journal article" date="2009" name="PLoS ONE">
        <title>Genome degradation in Brucella ovis corresponds with narrowing of its host range and tissue tropism.</title>
        <authorList>
            <person name="Tsolis R.M."/>
            <person name="Seshadri R."/>
            <person name="Santos R.L."/>
            <person name="Sangari F.J."/>
            <person name="Lobo J.M."/>
            <person name="de Jong M.F."/>
            <person name="Ren Q."/>
            <person name="Myers G."/>
            <person name="Brinkac L.M."/>
            <person name="Nelson W.C."/>
            <person name="Deboy R.T."/>
            <person name="Angiuoli S."/>
            <person name="Khouri H."/>
            <person name="Dimitrov G."/>
            <person name="Robinson J.R."/>
            <person name="Mulligan S."/>
            <person name="Walker R.L."/>
            <person name="Elzer P.E."/>
            <person name="Hassan K.A."/>
            <person name="Paulsen I.T."/>
        </authorList>
    </citation>
    <scope>NUCLEOTIDE SEQUENCE [LARGE SCALE GENOMIC DNA]</scope>
    <source>
        <strain evidence="2">ATCC 25840 / 63/290 / NCTC 10512</strain>
    </source>
</reference>
<dbReference type="EMBL" id="CP000709">
    <property type="protein sequence ID" value="ABQ62442.1"/>
    <property type="molecule type" value="Genomic_DNA"/>
</dbReference>
<evidence type="ECO:0000313" key="2">
    <source>
        <dbReference type="Proteomes" id="UP000006383"/>
    </source>
</evidence>
<accession>A0A0H3AUJ3</accession>
<dbReference type="HOGENOM" id="CLU_2010929_0_0_5"/>
<dbReference type="Proteomes" id="UP000006383">
    <property type="component" value="Chromosome II"/>
</dbReference>
<keyword evidence="2" id="KW-1185">Reference proteome</keyword>
<dbReference type="InterPro" id="IPR038444">
    <property type="entry name" value="DUF465_sf"/>
</dbReference>
<dbReference type="AlphaFoldDB" id="A0A0H3AUJ3"/>
<dbReference type="Gene3D" id="6.10.280.50">
    <property type="match status" value="1"/>
</dbReference>
<organism evidence="1 2">
    <name type="scientific">Brucella ovis (strain ATCC 25840 / 63/290 / NCTC 10512)</name>
    <dbReference type="NCBI Taxonomy" id="444178"/>
    <lineage>
        <taxon>Bacteria</taxon>
        <taxon>Pseudomonadati</taxon>
        <taxon>Pseudomonadota</taxon>
        <taxon>Alphaproteobacteria</taxon>
        <taxon>Hyphomicrobiales</taxon>
        <taxon>Brucellaceae</taxon>
        <taxon>Brucella/Ochrobactrum group</taxon>
        <taxon>Brucella</taxon>
    </lineage>
</organism>
<dbReference type="KEGG" id="bov:BOV_A0154"/>
<protein>
    <recommendedName>
        <fullName evidence="3">DUF465 domain-containing protein</fullName>
    </recommendedName>
</protein>
<dbReference type="InterPro" id="IPR007420">
    <property type="entry name" value="DUF465"/>
</dbReference>